<evidence type="ECO:0000313" key="2">
    <source>
        <dbReference type="EMBL" id="NVO88371.1"/>
    </source>
</evidence>
<protein>
    <submittedName>
        <fullName evidence="2">ATP-binding protein</fullName>
    </submittedName>
</protein>
<accession>A0A7Y7QFW8</accession>
<dbReference type="GO" id="GO:0016887">
    <property type="term" value="F:ATP hydrolysis activity"/>
    <property type="evidence" value="ECO:0007669"/>
    <property type="project" value="InterPro"/>
</dbReference>
<dbReference type="Gene3D" id="3.40.50.300">
    <property type="entry name" value="P-loop containing nucleotide triphosphate hydrolases"/>
    <property type="match status" value="1"/>
</dbReference>
<reference evidence="2 3" key="1">
    <citation type="submission" date="2020-06" db="EMBL/GenBank/DDBJ databases">
        <title>Lactobacillus rhamnosus QC,genome.</title>
        <authorList>
            <person name="Yi H."/>
            <person name="Jin M."/>
        </authorList>
    </citation>
    <scope>NUCLEOTIDE SEQUENCE [LARGE SCALE GENOMIC DNA]</scope>
    <source>
        <strain evidence="2 3">QC</strain>
    </source>
</reference>
<name>A0A7Y7QFW8_LACRH</name>
<dbReference type="InterPro" id="IPR027417">
    <property type="entry name" value="P-loop_NTPase"/>
</dbReference>
<dbReference type="AlphaFoldDB" id="A0A7Y7QFW8"/>
<keyword evidence="2" id="KW-0547">Nucleotide-binding</keyword>
<proteinExistence type="predicted"/>
<dbReference type="RefSeq" id="WP_176818085.1">
    <property type="nucleotide sequence ID" value="NZ_JABXWP010000009.1"/>
</dbReference>
<dbReference type="Pfam" id="PF13304">
    <property type="entry name" value="AAA_21"/>
    <property type="match status" value="1"/>
</dbReference>
<dbReference type="EMBL" id="JABXWP010000009">
    <property type="protein sequence ID" value="NVO88371.1"/>
    <property type="molecule type" value="Genomic_DNA"/>
</dbReference>
<comment type="caution">
    <text evidence="2">The sequence shown here is derived from an EMBL/GenBank/DDBJ whole genome shotgun (WGS) entry which is preliminary data.</text>
</comment>
<organism evidence="2 3">
    <name type="scientific">Lacticaseibacillus rhamnosus</name>
    <name type="common">Lactobacillus rhamnosus</name>
    <dbReference type="NCBI Taxonomy" id="47715"/>
    <lineage>
        <taxon>Bacteria</taxon>
        <taxon>Bacillati</taxon>
        <taxon>Bacillota</taxon>
        <taxon>Bacilli</taxon>
        <taxon>Lactobacillales</taxon>
        <taxon>Lactobacillaceae</taxon>
        <taxon>Lacticaseibacillus</taxon>
    </lineage>
</organism>
<keyword evidence="2" id="KW-0067">ATP-binding</keyword>
<evidence type="ECO:0000313" key="3">
    <source>
        <dbReference type="Proteomes" id="UP000542889"/>
    </source>
</evidence>
<sequence length="413" mass="47190">MDKARLDFLKMDILNHPLFAEDTSISLTASQRVPSDAHDDMTHLAGSIWVNNLITLIGRNASGKTFAMKIVMGILELLLHQKSIGQTHLNETLLGQQPISFHVYFYGSDKLIYRDDLTITSHPNQAKQWLIQDERIWSKKVTKSMTRKAIFDFSTAKLVMDRQKLDGFQQSLLASDDSLMRSLIAQHHYQTQKVFDTFMFTNANFPFFHAADGQVPSAILAYLDPTIDYLFIETGKHDKAFYRLKFKQDEHEIIDNNFATIEYYLSSGTVKGITLYQYAIQALQSGGLIFIDELENHFNLAIVHTFMEYFSNPKINLHHATLIFSTHHADLLNDLSRGDQIFITRRLHGRITLGRYSEIADRQDINRAEVFMSDYLGGTAPDYDTYLKLRKQTMDLNHQNGAKNSIGSGTPHG</sequence>
<feature type="domain" description="ATPase AAA-type core" evidence="1">
    <location>
        <begin position="55"/>
        <end position="332"/>
    </location>
</feature>
<dbReference type="SUPFAM" id="SSF52540">
    <property type="entry name" value="P-loop containing nucleoside triphosphate hydrolases"/>
    <property type="match status" value="1"/>
</dbReference>
<gene>
    <name evidence="2" type="ORF">HWN39_07615</name>
</gene>
<evidence type="ECO:0000259" key="1">
    <source>
        <dbReference type="Pfam" id="PF13304"/>
    </source>
</evidence>
<dbReference type="InterPro" id="IPR003959">
    <property type="entry name" value="ATPase_AAA_core"/>
</dbReference>
<dbReference type="GO" id="GO:0005524">
    <property type="term" value="F:ATP binding"/>
    <property type="evidence" value="ECO:0007669"/>
    <property type="project" value="UniProtKB-KW"/>
</dbReference>
<dbReference type="Proteomes" id="UP000542889">
    <property type="component" value="Unassembled WGS sequence"/>
</dbReference>